<evidence type="ECO:0000313" key="1">
    <source>
        <dbReference type="EMBL" id="GAA4445697.1"/>
    </source>
</evidence>
<organism evidence="1 2">
    <name type="scientific">Ravibacter arvi</name>
    <dbReference type="NCBI Taxonomy" id="2051041"/>
    <lineage>
        <taxon>Bacteria</taxon>
        <taxon>Pseudomonadati</taxon>
        <taxon>Bacteroidota</taxon>
        <taxon>Cytophagia</taxon>
        <taxon>Cytophagales</taxon>
        <taxon>Spirosomataceae</taxon>
        <taxon>Ravibacter</taxon>
    </lineage>
</organism>
<name>A0ABP8M815_9BACT</name>
<proteinExistence type="predicted"/>
<dbReference type="EMBL" id="BAABEY010000036">
    <property type="protein sequence ID" value="GAA4445697.1"/>
    <property type="molecule type" value="Genomic_DNA"/>
</dbReference>
<keyword evidence="2" id="KW-1185">Reference proteome</keyword>
<protein>
    <recommendedName>
        <fullName evidence="3">DksA C4-type domain-containing protein</fullName>
    </recommendedName>
</protein>
<dbReference type="RefSeq" id="WP_345032074.1">
    <property type="nucleotide sequence ID" value="NZ_BAABEY010000036.1"/>
</dbReference>
<comment type="caution">
    <text evidence="1">The sequence shown here is derived from an EMBL/GenBank/DDBJ whole genome shotgun (WGS) entry which is preliminary data.</text>
</comment>
<dbReference type="Proteomes" id="UP001501508">
    <property type="component" value="Unassembled WGS sequence"/>
</dbReference>
<gene>
    <name evidence="1" type="ORF">GCM10023091_37580</name>
</gene>
<reference evidence="2" key="1">
    <citation type="journal article" date="2019" name="Int. J. Syst. Evol. Microbiol.">
        <title>The Global Catalogue of Microorganisms (GCM) 10K type strain sequencing project: providing services to taxonomists for standard genome sequencing and annotation.</title>
        <authorList>
            <consortium name="The Broad Institute Genomics Platform"/>
            <consortium name="The Broad Institute Genome Sequencing Center for Infectious Disease"/>
            <person name="Wu L."/>
            <person name="Ma J."/>
        </authorList>
    </citation>
    <scope>NUCLEOTIDE SEQUENCE [LARGE SCALE GENOMIC DNA]</scope>
    <source>
        <strain evidence="2">JCM 31920</strain>
    </source>
</reference>
<evidence type="ECO:0008006" key="3">
    <source>
        <dbReference type="Google" id="ProtNLM"/>
    </source>
</evidence>
<sequence length="66" mass="7445">MSTLTLPEVFDLRLKLKSLEDEVNSGTLSLFDRCDKEDEILAIREKLGEFDRAKGGDQEECLHCSG</sequence>
<accession>A0ABP8M815</accession>
<evidence type="ECO:0000313" key="2">
    <source>
        <dbReference type="Proteomes" id="UP001501508"/>
    </source>
</evidence>